<reference evidence="1 2" key="1">
    <citation type="submission" date="2019-06" db="EMBL/GenBank/DDBJ databases">
        <title>Saccharibacillus brassicae sp. nov., an endophytic bacterium isolated from Chinese cabbage seeds (Brassica pekinensis).</title>
        <authorList>
            <person name="Jiang L."/>
            <person name="Lee J."/>
            <person name="Kim S.W."/>
        </authorList>
    </citation>
    <scope>NUCLEOTIDE SEQUENCE [LARGE SCALE GENOMIC DNA]</scope>
    <source>
        <strain evidence="2">KCTC 43072 / ATSA2</strain>
    </source>
</reference>
<gene>
    <name evidence="1" type="ORF">FFV09_06970</name>
</gene>
<dbReference type="KEGG" id="saca:FFV09_06970"/>
<accession>A0A4Y6USF6</accession>
<dbReference type="Proteomes" id="UP000316968">
    <property type="component" value="Chromosome"/>
</dbReference>
<proteinExistence type="predicted"/>
<organism evidence="1 2">
    <name type="scientific">Saccharibacillus brassicae</name>
    <dbReference type="NCBI Taxonomy" id="2583377"/>
    <lineage>
        <taxon>Bacteria</taxon>
        <taxon>Bacillati</taxon>
        <taxon>Bacillota</taxon>
        <taxon>Bacilli</taxon>
        <taxon>Bacillales</taxon>
        <taxon>Paenibacillaceae</taxon>
        <taxon>Saccharibacillus</taxon>
    </lineage>
</organism>
<dbReference type="EMBL" id="CP041217">
    <property type="protein sequence ID" value="QDH20613.1"/>
    <property type="molecule type" value="Genomic_DNA"/>
</dbReference>
<dbReference type="RefSeq" id="WP_141447176.1">
    <property type="nucleotide sequence ID" value="NZ_CP041217.1"/>
</dbReference>
<name>A0A4Y6USF6_SACBS</name>
<protein>
    <submittedName>
        <fullName evidence="1">ATPase</fullName>
    </submittedName>
</protein>
<evidence type="ECO:0000313" key="1">
    <source>
        <dbReference type="EMBL" id="QDH20613.1"/>
    </source>
</evidence>
<dbReference type="AlphaFoldDB" id="A0A4Y6USF6"/>
<keyword evidence="2" id="KW-1185">Reference proteome</keyword>
<dbReference type="OrthoDB" id="2883326at2"/>
<sequence>MLHLGEKIVIVADVFEQNLPMGEHGYLIAYDRNPDNAFDYIVRIPQANRNFFVTEKDIEPEENVMRFEAEQVERAALIDYALATHNEKLFYQVMNGGREEDLRESDDVEASAEPMSEAEFIKRINLRAWI</sequence>
<evidence type="ECO:0000313" key="2">
    <source>
        <dbReference type="Proteomes" id="UP000316968"/>
    </source>
</evidence>